<dbReference type="CDD" id="cd00110">
    <property type="entry name" value="LamG"/>
    <property type="match status" value="3"/>
</dbReference>
<evidence type="ECO:0000256" key="1">
    <source>
        <dbReference type="PROSITE-ProRule" id="PRU00122"/>
    </source>
</evidence>
<feature type="domain" description="Laminin G" evidence="3">
    <location>
        <begin position="389"/>
        <end position="567"/>
    </location>
</feature>
<evidence type="ECO:0000256" key="2">
    <source>
        <dbReference type="SAM" id="SignalP"/>
    </source>
</evidence>
<gene>
    <name evidence="4" type="ORF">MSPICULIGERA_LOCUS3296</name>
</gene>
<evidence type="ECO:0000259" key="3">
    <source>
        <dbReference type="PROSITE" id="PS50025"/>
    </source>
</evidence>
<dbReference type="PANTHER" id="PTHR15036:SF85">
    <property type="entry name" value="SP2353, ISOFORM A"/>
    <property type="match status" value="1"/>
</dbReference>
<dbReference type="InterPro" id="IPR001791">
    <property type="entry name" value="Laminin_G"/>
</dbReference>
<dbReference type="Gene3D" id="2.60.120.200">
    <property type="match status" value="3"/>
</dbReference>
<evidence type="ECO:0000313" key="4">
    <source>
        <dbReference type="EMBL" id="CAJ0564622.1"/>
    </source>
</evidence>
<dbReference type="PROSITE" id="PS50025">
    <property type="entry name" value="LAM_G_DOMAIN"/>
    <property type="match status" value="3"/>
</dbReference>
<dbReference type="GO" id="GO:0016020">
    <property type="term" value="C:membrane"/>
    <property type="evidence" value="ECO:0007669"/>
    <property type="project" value="UniProtKB-SubCell"/>
</dbReference>
<name>A0AA36FRT8_9BILA</name>
<feature type="signal peptide" evidence="2">
    <location>
        <begin position="1"/>
        <end position="17"/>
    </location>
</feature>
<reference evidence="4" key="1">
    <citation type="submission" date="2023-06" db="EMBL/GenBank/DDBJ databases">
        <authorList>
            <person name="Delattre M."/>
        </authorList>
    </citation>
    <scope>NUCLEOTIDE SEQUENCE</scope>
    <source>
        <strain evidence="4">AF72</strain>
    </source>
</reference>
<organism evidence="4 5">
    <name type="scientific">Mesorhabditis spiculigera</name>
    <dbReference type="NCBI Taxonomy" id="96644"/>
    <lineage>
        <taxon>Eukaryota</taxon>
        <taxon>Metazoa</taxon>
        <taxon>Ecdysozoa</taxon>
        <taxon>Nematoda</taxon>
        <taxon>Chromadorea</taxon>
        <taxon>Rhabditida</taxon>
        <taxon>Rhabditina</taxon>
        <taxon>Rhabditomorpha</taxon>
        <taxon>Rhabditoidea</taxon>
        <taxon>Rhabditidae</taxon>
        <taxon>Mesorhabditinae</taxon>
        <taxon>Mesorhabditis</taxon>
    </lineage>
</organism>
<dbReference type="Proteomes" id="UP001177023">
    <property type="component" value="Unassembled WGS sequence"/>
</dbReference>
<feature type="non-terminal residue" evidence="4">
    <location>
        <position position="1"/>
    </location>
</feature>
<dbReference type="AlphaFoldDB" id="A0AA36FRT8"/>
<dbReference type="PANTHER" id="PTHR15036">
    <property type="entry name" value="PIKACHURIN-LIKE PROTEIN"/>
    <property type="match status" value="1"/>
</dbReference>
<dbReference type="InterPro" id="IPR013320">
    <property type="entry name" value="ConA-like_dom_sf"/>
</dbReference>
<keyword evidence="2" id="KW-0732">Signal</keyword>
<dbReference type="InterPro" id="IPR050372">
    <property type="entry name" value="Neurexin-related_CASP"/>
</dbReference>
<feature type="domain" description="Laminin G" evidence="3">
    <location>
        <begin position="101"/>
        <end position="282"/>
    </location>
</feature>
<dbReference type="SUPFAM" id="SSF49899">
    <property type="entry name" value="Concanavalin A-like lectins/glucanases"/>
    <property type="match status" value="3"/>
</dbReference>
<comment type="caution">
    <text evidence="4">The sequence shown here is derived from an EMBL/GenBank/DDBJ whole genome shotgun (WGS) entry which is preliminary data.</text>
</comment>
<accession>A0AA36FRT8</accession>
<proteinExistence type="predicted"/>
<dbReference type="Pfam" id="PF02210">
    <property type="entry name" value="Laminin_G_2"/>
    <property type="match status" value="3"/>
</dbReference>
<keyword evidence="5" id="KW-1185">Reference proteome</keyword>
<feature type="domain" description="Laminin G" evidence="3">
    <location>
        <begin position="599"/>
        <end position="777"/>
    </location>
</feature>
<dbReference type="EMBL" id="CATQJA010000898">
    <property type="protein sequence ID" value="CAJ0564622.1"/>
    <property type="molecule type" value="Genomic_DNA"/>
</dbReference>
<dbReference type="SMART" id="SM00282">
    <property type="entry name" value="LamG"/>
    <property type="match status" value="3"/>
</dbReference>
<evidence type="ECO:0000313" key="5">
    <source>
        <dbReference type="Proteomes" id="UP001177023"/>
    </source>
</evidence>
<protein>
    <recommendedName>
        <fullName evidence="3">Laminin G domain-containing protein</fullName>
    </recommendedName>
</protein>
<feature type="chain" id="PRO_5041458199" description="Laminin G domain-containing protein" evidence="2">
    <location>
        <begin position="18"/>
        <end position="779"/>
    </location>
</feature>
<dbReference type="Gene3D" id="2.10.25.10">
    <property type="entry name" value="Laminin"/>
    <property type="match status" value="1"/>
</dbReference>
<comment type="caution">
    <text evidence="1">Lacks conserved residue(s) required for the propagation of feature annotation.</text>
</comment>
<sequence>MYHLLSLLIAFGPFVRGATVFQGECRDQAVICEQLCLAISPETYECGCFNDHSLDDDGVSCRLNATKSTARDRPTERLTDSPRITTPAQNDIVQLLPIDKEPPLRFNGKNYAELPADDSFYLESNVTIEFRLNSQADGILLFAGEFAGDDFFSIVFQAPNIILRFDCGEGAIEDLYRGPFKSGTWHSLTVHRKFCDYSDMKADRGQKMVDRTEQFKHYKGISVDKAVFLGGAPVDIDFLEGRSGASNGIEGCVRRVEINGRLHLDTRTGVNLAANREQLGYCTEVPPTTVKSIPMGLTTEKVTEKSEDSEEAPPAPTLTIKEIVLKTGASDDFLYKPTRPKPRFLAQLPAKPKKPVEKQISAEHVLLMGNDHKETSLNRNASSPSPLRIVEFSGNSRVTLNLPEDIEDYLELVLYFKPSKNQGVIFTWSDAERYVVLALDEGFVNVHASMGVDAVALRSESVVSLHNWHKAEVWRSGKGILLKVDRQSWVEAEVHSARGPPRRMAILKGLATLGHPNEATPAHLLALHGFHGCIKRVVVNGHHQHLGELPAVETRECGSDPCAGSGCPGGCAARHDRFVCLCQWPTFGKSCAQNTTNSLEAMHFGGQSYLELSSDDYMQHITGDALRLVVEFKLANETNEFTESQILIFAGSEEDSGDFLKLTVTRERKIRFETNLGSGISELTHPTVIPAHRWTTVQVFREKRKIRMAINGDTTVSTVTPGTSEQLNVYKTLFIGGYESDSIHSEGLHGCVRMVELGPRLIRQPSDASTAINISECPL</sequence>